<dbReference type="Pfam" id="PF22016">
    <property type="entry name" value="DUF6933"/>
    <property type="match status" value="1"/>
</dbReference>
<reference evidence="2 3" key="1">
    <citation type="submission" date="2024-02" db="EMBL/GenBank/DDBJ databases">
        <title>Seven novel Bacillus-like species.</title>
        <authorList>
            <person name="Liu G."/>
        </authorList>
    </citation>
    <scope>NUCLEOTIDE SEQUENCE [LARGE SCALE GENOMIC DNA]</scope>
    <source>
        <strain evidence="2 3">FJAT-52054</strain>
    </source>
</reference>
<sequence>MLIQCTKKLLDELKVTPVEQVEEADPLLCWHANMLKVGRHKFLILVNDKNRYCIVLYGLKARDKKRFTPLIRDAIREVFQSEFIDEEIIKEYLSTLSELTFAKTKDRKLVARLNKSCEMVYFGEDYLDMDAIVQVEMSKWMSSLLVGDGKGAYFYPNEAMYKDLTDFLG</sequence>
<dbReference type="Proteomes" id="UP001377337">
    <property type="component" value="Chromosome"/>
</dbReference>
<evidence type="ECO:0000313" key="2">
    <source>
        <dbReference type="EMBL" id="WXB96663.1"/>
    </source>
</evidence>
<evidence type="ECO:0000313" key="3">
    <source>
        <dbReference type="Proteomes" id="UP001377337"/>
    </source>
</evidence>
<dbReference type="RefSeq" id="WP_338778783.1">
    <property type="nucleotide sequence ID" value="NZ_CP147407.1"/>
</dbReference>
<evidence type="ECO:0000259" key="1">
    <source>
        <dbReference type="Pfam" id="PF22016"/>
    </source>
</evidence>
<dbReference type="EMBL" id="CP147407">
    <property type="protein sequence ID" value="WXB96663.1"/>
    <property type="molecule type" value="Genomic_DNA"/>
</dbReference>
<feature type="domain" description="DUF6933" evidence="1">
    <location>
        <begin position="2"/>
        <end position="159"/>
    </location>
</feature>
<organism evidence="2 3">
    <name type="scientific">Metabacillus sediminis</name>
    <dbReference type="NCBI Taxonomy" id="3117746"/>
    <lineage>
        <taxon>Bacteria</taxon>
        <taxon>Bacillati</taxon>
        <taxon>Bacillota</taxon>
        <taxon>Bacilli</taxon>
        <taxon>Bacillales</taxon>
        <taxon>Bacillaceae</taxon>
        <taxon>Metabacillus</taxon>
    </lineage>
</organism>
<dbReference type="InterPro" id="IPR053864">
    <property type="entry name" value="DUF6933"/>
</dbReference>
<accession>A0ABZ2NFV6</accession>
<gene>
    <name evidence="2" type="ORF">WCV65_19340</name>
</gene>
<protein>
    <recommendedName>
        <fullName evidence="1">DUF6933 domain-containing protein</fullName>
    </recommendedName>
</protein>
<proteinExistence type="predicted"/>
<keyword evidence="3" id="KW-1185">Reference proteome</keyword>
<name>A0ABZ2NFV6_9BACI</name>